<comment type="caution">
    <text evidence="3">The sequence shown here is derived from an EMBL/GenBank/DDBJ whole genome shotgun (WGS) entry which is preliminary data.</text>
</comment>
<name>A0A4R3YPH6_9GAMM</name>
<dbReference type="InterPro" id="IPR006059">
    <property type="entry name" value="SBP"/>
</dbReference>
<comment type="similarity">
    <text evidence="2">Belongs to the bacterial solute-binding protein 1 family.</text>
</comment>
<dbReference type="EMBL" id="SMCR01000007">
    <property type="protein sequence ID" value="TCV94280.1"/>
    <property type="molecule type" value="Genomic_DNA"/>
</dbReference>
<dbReference type="Pfam" id="PF13416">
    <property type="entry name" value="SBP_bac_8"/>
    <property type="match status" value="1"/>
</dbReference>
<keyword evidence="4" id="KW-1185">Reference proteome</keyword>
<reference evidence="3 4" key="1">
    <citation type="submission" date="2019-03" db="EMBL/GenBank/DDBJ databases">
        <title>Genomic Encyclopedia of Type Strains, Phase IV (KMG-IV): sequencing the most valuable type-strain genomes for metagenomic binning, comparative biology and taxonomic classification.</title>
        <authorList>
            <person name="Goeker M."/>
        </authorList>
    </citation>
    <scope>NUCLEOTIDE SEQUENCE [LARGE SCALE GENOMIC DNA]</scope>
    <source>
        <strain evidence="3 4">DSM 19580</strain>
    </source>
</reference>
<dbReference type="PANTHER" id="PTHR43649:SF12">
    <property type="entry name" value="DIACETYLCHITOBIOSE BINDING PROTEIN DASA"/>
    <property type="match status" value="1"/>
</dbReference>
<evidence type="ECO:0000313" key="3">
    <source>
        <dbReference type="EMBL" id="TCV94280.1"/>
    </source>
</evidence>
<dbReference type="RefSeq" id="WP_131865983.1">
    <property type="nucleotide sequence ID" value="NZ_SMCR01000007.1"/>
</dbReference>
<dbReference type="InterPro" id="IPR050490">
    <property type="entry name" value="Bact_solute-bd_prot1"/>
</dbReference>
<dbReference type="AlphaFoldDB" id="A0A4R3YPH6"/>
<proteinExistence type="inferred from homology"/>
<accession>A0A4R3YPH6</accession>
<evidence type="ECO:0000256" key="2">
    <source>
        <dbReference type="ARBA" id="ARBA00008520"/>
    </source>
</evidence>
<dbReference type="SUPFAM" id="SSF53850">
    <property type="entry name" value="Periplasmic binding protein-like II"/>
    <property type="match status" value="1"/>
</dbReference>
<evidence type="ECO:0000313" key="4">
    <source>
        <dbReference type="Proteomes" id="UP000295719"/>
    </source>
</evidence>
<dbReference type="GO" id="GO:0042597">
    <property type="term" value="C:periplasmic space"/>
    <property type="evidence" value="ECO:0007669"/>
    <property type="project" value="UniProtKB-SubCell"/>
</dbReference>
<protein>
    <submittedName>
        <fullName evidence="3">Carbohydrate ABC transporter substrate-binding protein (CUT1 family)</fullName>
    </submittedName>
</protein>
<sequence>MVTLRGITWGHSRGFTSVVSTAQRYGELHPQVDIQWEKRSLQAFADGSLDALASEYDLLVIDHPWAGFVAQKSILLPLQNHLPADYLADQAAHSVGGSHESYEFNGFQTALAIDAAAPVAVYRPDHLATGRFELPATWEDLLALARQGRVIYAGIPINLLMDFLMLCATQGNTWFDGEKITDNHTAINALEALRELAGHCPRQLFDWDPIEVHELLSSQDTWSYCPYAYGYSNYSRLGYARSILKATDVVSYQGNPLQTVLGGTGLAISAHCRHLDTALDYARFTASPDIQKTLFFDSGGQPGHRGAWLDAEVNRRSLDFFKDTLATLDRSAKRPRYSGFLTFQDRAGDLVRDWVMDGGDSSATLKKLNHLYQTSQQGLE</sequence>
<dbReference type="PANTHER" id="PTHR43649">
    <property type="entry name" value="ARABINOSE-BINDING PROTEIN-RELATED"/>
    <property type="match status" value="1"/>
</dbReference>
<gene>
    <name evidence="3" type="ORF">EDC52_10720</name>
</gene>
<dbReference type="GO" id="GO:0030313">
    <property type="term" value="C:cell envelope"/>
    <property type="evidence" value="ECO:0007669"/>
    <property type="project" value="UniProtKB-ARBA"/>
</dbReference>
<evidence type="ECO:0000256" key="1">
    <source>
        <dbReference type="ARBA" id="ARBA00004418"/>
    </source>
</evidence>
<dbReference type="Gene3D" id="3.40.190.10">
    <property type="entry name" value="Periplasmic binding protein-like II"/>
    <property type="match status" value="2"/>
</dbReference>
<dbReference type="Proteomes" id="UP000295719">
    <property type="component" value="Unassembled WGS sequence"/>
</dbReference>
<organism evidence="3 4">
    <name type="scientific">Biostraticola tofi</name>
    <dbReference type="NCBI Taxonomy" id="466109"/>
    <lineage>
        <taxon>Bacteria</taxon>
        <taxon>Pseudomonadati</taxon>
        <taxon>Pseudomonadota</taxon>
        <taxon>Gammaproteobacteria</taxon>
        <taxon>Enterobacterales</taxon>
        <taxon>Bruguierivoracaceae</taxon>
        <taxon>Biostraticola</taxon>
    </lineage>
</organism>
<comment type="subcellular location">
    <subcellularLocation>
        <location evidence="1">Periplasm</location>
    </subcellularLocation>
</comment>
<dbReference type="OrthoDB" id="9811622at2"/>